<dbReference type="STRING" id="150374.A0A0M8N9A6"/>
<dbReference type="Proteomes" id="UP000053831">
    <property type="component" value="Unassembled WGS sequence"/>
</dbReference>
<comment type="caution">
    <text evidence="1">The sequence shown here is derived from an EMBL/GenBank/DDBJ whole genome shotgun (WGS) entry which is preliminary data.</text>
</comment>
<name>A0A0M8N9A6_ESCWE</name>
<protein>
    <submittedName>
        <fullName evidence="1">Uncharacterized hydrolase</fullName>
    </submittedName>
</protein>
<dbReference type="SFLD" id="SFLDS00003">
    <property type="entry name" value="Haloacid_Dehalogenase"/>
    <property type="match status" value="1"/>
</dbReference>
<dbReference type="Gene3D" id="3.40.50.1000">
    <property type="entry name" value="HAD superfamily/HAD-like"/>
    <property type="match status" value="1"/>
</dbReference>
<dbReference type="PANTHER" id="PTHR43885:SF1">
    <property type="entry name" value="SUPERFAMILY HYDROLASE, PUTATIVE (AFU_ORTHOLOGUE AFUA_4G13290)-RELATED"/>
    <property type="match status" value="1"/>
</dbReference>
<reference evidence="1 2" key="1">
    <citation type="submission" date="2015-07" db="EMBL/GenBank/DDBJ databases">
        <title>The genome of the fungus Escovopsis weberi, a specialized disease agent of ant agriculture.</title>
        <authorList>
            <person name="de Man T.J."/>
            <person name="Stajich J.E."/>
            <person name="Kubicek C.P."/>
            <person name="Chenthamara K."/>
            <person name="Atanasova L."/>
            <person name="Druzhinina I.S."/>
            <person name="Birnbaum S."/>
            <person name="Barribeau S.M."/>
            <person name="Teiling C."/>
            <person name="Suen G."/>
            <person name="Currie C."/>
            <person name="Gerardo N.M."/>
        </authorList>
    </citation>
    <scope>NUCLEOTIDE SEQUENCE [LARGE SCALE GENOMIC DNA]</scope>
</reference>
<dbReference type="EMBL" id="LGSR01000001">
    <property type="protein sequence ID" value="KOS23384.1"/>
    <property type="molecule type" value="Genomic_DNA"/>
</dbReference>
<dbReference type="GO" id="GO:0033883">
    <property type="term" value="F:pyridoxal phosphatase activity"/>
    <property type="evidence" value="ECO:0007669"/>
    <property type="project" value="EnsemblFungi"/>
</dbReference>
<organism evidence="1 2">
    <name type="scientific">Escovopsis weberi</name>
    <dbReference type="NCBI Taxonomy" id="150374"/>
    <lineage>
        <taxon>Eukaryota</taxon>
        <taxon>Fungi</taxon>
        <taxon>Dikarya</taxon>
        <taxon>Ascomycota</taxon>
        <taxon>Pezizomycotina</taxon>
        <taxon>Sordariomycetes</taxon>
        <taxon>Hypocreomycetidae</taxon>
        <taxon>Hypocreales</taxon>
        <taxon>Hypocreaceae</taxon>
        <taxon>Escovopsis</taxon>
    </lineage>
</organism>
<accession>A0A0M8N9A6</accession>
<dbReference type="SFLD" id="SFLDG01129">
    <property type="entry name" value="C1.5:_HAD__Beta-PGM__Phosphata"/>
    <property type="match status" value="1"/>
</dbReference>
<dbReference type="InterPro" id="IPR006439">
    <property type="entry name" value="HAD-SF_hydro_IA"/>
</dbReference>
<dbReference type="CDD" id="cd01427">
    <property type="entry name" value="HAD_like"/>
    <property type="match status" value="1"/>
</dbReference>
<dbReference type="InterPro" id="IPR036412">
    <property type="entry name" value="HAD-like_sf"/>
</dbReference>
<dbReference type="PANTHER" id="PTHR43885">
    <property type="entry name" value="HALOACID DEHALOGENASE-LIKE HYDROLASE"/>
    <property type="match status" value="1"/>
</dbReference>
<dbReference type="Pfam" id="PF00702">
    <property type="entry name" value="Hydrolase"/>
    <property type="match status" value="1"/>
</dbReference>
<dbReference type="OrthoDB" id="426235at2759"/>
<dbReference type="Gene3D" id="1.10.260.80">
    <property type="match status" value="1"/>
</dbReference>
<dbReference type="AlphaFoldDB" id="A0A0M8N9A6"/>
<gene>
    <name evidence="1" type="ORF">ESCO_006595</name>
</gene>
<proteinExistence type="predicted"/>
<evidence type="ECO:0000313" key="2">
    <source>
        <dbReference type="Proteomes" id="UP000053831"/>
    </source>
</evidence>
<keyword evidence="1" id="KW-0378">Hydrolase</keyword>
<sequence length="246" mass="26815">MATSTPTPPPIRPRFSPLNVAHSSQPGDAVLRGVIFDMDGTLCEPQNYMFKEMRAVLGIPKTTDILDHIDSLPGPERASALAAVRAIEARAMTAQTPQPGLARLMSYLDSCGIRKAILTRNFDVPVQHLLSNFLAGFVFHPVVTRDFRPAKPHPAGVLHIASDWGLRDSRGAADARGLIMVGDSIDDMTAGRLAGAATVLLLNDVNKDLAHHEHTDLVITQLDDLIHLLDNGFQARRRDVQDDIIL</sequence>
<dbReference type="InterPro" id="IPR023214">
    <property type="entry name" value="HAD_sf"/>
</dbReference>
<dbReference type="SUPFAM" id="SSF56784">
    <property type="entry name" value="HAD-like"/>
    <property type="match status" value="1"/>
</dbReference>
<evidence type="ECO:0000313" key="1">
    <source>
        <dbReference type="EMBL" id="KOS23384.1"/>
    </source>
</evidence>
<keyword evidence="2" id="KW-1185">Reference proteome</keyword>
<dbReference type="NCBIfam" id="TIGR01549">
    <property type="entry name" value="HAD-SF-IA-v1"/>
    <property type="match status" value="1"/>
</dbReference>